<dbReference type="CDD" id="cd05466">
    <property type="entry name" value="PBP2_LTTR_substrate"/>
    <property type="match status" value="1"/>
</dbReference>
<sequence length="190" mass="20739">MFSFTGSGTWKGISGMSTNDSTCLGDSHGSIKNTLAAKPELSYADLDGETIISKGRAYQCFRDNIDRYILLPGLKVKILGETADESIITELVAQNHAINIGYDYAAVLNTHEDIVLRPLSEGTEKGQSVYLITDKYTLPTTASKKFRQFILDWLPASGKHIVIPSCFPSALPIFSTISLASSLITHCKVF</sequence>
<keyword evidence="1" id="KW-0614">Plasmid</keyword>
<evidence type="ECO:0000313" key="2">
    <source>
        <dbReference type="Proteomes" id="UP000007887"/>
    </source>
</evidence>
<geneLocation type="plasmid" evidence="1 2">
    <name>pSRC1</name>
</geneLocation>
<evidence type="ECO:0008006" key="3">
    <source>
        <dbReference type="Google" id="ProtNLM"/>
    </source>
</evidence>
<dbReference type="EMBL" id="AP012299">
    <property type="protein sequence ID" value="BAL84907.1"/>
    <property type="molecule type" value="Genomic_DNA"/>
</dbReference>
<name>I0GVX0_SELRL</name>
<dbReference type="Proteomes" id="UP000007887">
    <property type="component" value="Plasmid pSRC1"/>
</dbReference>
<proteinExistence type="predicted"/>
<dbReference type="PATRIC" id="fig|927704.6.peg.3020"/>
<dbReference type="AlphaFoldDB" id="I0GVX0"/>
<gene>
    <name evidence="1" type="ordered locus">SELR_pSRC101000</name>
</gene>
<organism evidence="1 2">
    <name type="scientific">Selenomonas ruminantium subsp. lactilytica (strain NBRC 103574 / TAM6421)</name>
    <dbReference type="NCBI Taxonomy" id="927704"/>
    <lineage>
        <taxon>Bacteria</taxon>
        <taxon>Bacillati</taxon>
        <taxon>Bacillota</taxon>
        <taxon>Negativicutes</taxon>
        <taxon>Selenomonadales</taxon>
        <taxon>Selenomonadaceae</taxon>
        <taxon>Selenomonas</taxon>
    </lineage>
</organism>
<dbReference type="SUPFAM" id="SSF53850">
    <property type="entry name" value="Periplasmic binding protein-like II"/>
    <property type="match status" value="1"/>
</dbReference>
<dbReference type="Gene3D" id="3.40.190.290">
    <property type="match status" value="1"/>
</dbReference>
<dbReference type="KEGG" id="sri:SELR_pSRC101000"/>
<evidence type="ECO:0000313" key="1">
    <source>
        <dbReference type="EMBL" id="BAL84907.1"/>
    </source>
</evidence>
<dbReference type="HOGENOM" id="CLU_1427097_0_0_9"/>
<protein>
    <recommendedName>
        <fullName evidence="3">LysR substrate binding domain-containing protein</fullName>
    </recommendedName>
</protein>
<accession>I0GVX0</accession>
<reference evidence="1 2" key="1">
    <citation type="submission" date="2011-10" db="EMBL/GenBank/DDBJ databases">
        <title>Whole genome sequence of Selenomonas ruminantium subsp. lactilytica TAM6421.</title>
        <authorList>
            <person name="Oguchi A."/>
            <person name="Ankai A."/>
            <person name="Kaneko J."/>
            <person name="Yamada-Narita S."/>
            <person name="Fukui S."/>
            <person name="Takahashi M."/>
            <person name="Onodera T."/>
            <person name="Kojima S."/>
            <person name="Fushimi T."/>
            <person name="Abe N."/>
            <person name="Kamio Y."/>
            <person name="Yamazaki S."/>
            <person name="Fujita N."/>
        </authorList>
    </citation>
    <scope>NUCLEOTIDE SEQUENCE [LARGE SCALE GENOMIC DNA]</scope>
    <source>
        <strain evidence="2">NBRC 103574 / TAM6421</strain>
        <plasmid evidence="1 2">pSRC1</plasmid>
    </source>
</reference>